<evidence type="ECO:0000256" key="5">
    <source>
        <dbReference type="ARBA" id="ARBA00023136"/>
    </source>
</evidence>
<evidence type="ECO:0000256" key="1">
    <source>
        <dbReference type="ARBA" id="ARBA00004571"/>
    </source>
</evidence>
<keyword evidence="3" id="KW-1134">Transmembrane beta strand</keyword>
<keyword evidence="2" id="KW-0813">Transport</keyword>
<keyword evidence="6" id="KW-0998">Cell outer membrane</keyword>
<feature type="region of interest" description="Disordered" evidence="7">
    <location>
        <begin position="874"/>
        <end position="929"/>
    </location>
</feature>
<sequence length="996" mass="106750">MNNNYARGVFTAFLLAMVFALVAAAQSTTVVKGEVDDPSGSFVPGAQVTLSGGKGYTKTVTTNELGTYEFEPLPPGKYKLRVAATGFTPLEVRNLNLEGGKPITLKSQLAIASETQSVTVADYTSVSVETSSVAGAIVLRGEDLDVLSDDPDDLASDLQALAGPSAGPNGGDIYVDGFSGGKLPPKSSIREVRVNQNPFSAEYDRLGFGRIEILTKPGTDKLRGQAFFNFGNENLNSRNPFATTRAPYNMRHYGFNLGGPLSKKASWFIDVDRREIDENAVISATVLDSNFLATPFQQTVVTPLRHWSINPRIDYQLSQNNTLVVRYSEARNNNQNQGLGQFTLPSRATSSESSDHILQMTETAILGTHAVNETRFQYNRSNSLMMGDNSTPALNVLESFNSGGSLIKDSGSRENRFEWQNITSITHGTHMIKLGGRVRYDRIGDTSDSNFNGSYTFAGGLAPLLDSSNNIVNGADGSPTMVQVTSLERYRRTLYFQSLGLPAATIRALGGGASQFTLTGGTPLTNVAQTDIGLFAEDTWRLRPNLNLSYGLRYETQSNISDYKDLAPRISIAYGLGKTPAQTKTVVRTGFGMFYDRVGDNLTLQSLRFNGTTQQQYIVANPDFYPAIPDTATLASNLVDPTRRTLVNDIRAPYIAQTIFGVDRQLPKNTSVSTNFIYSRGVHMLRTRNVNAPLADGTFPMGNIGNVYQYESTGFLTQKQLMINVSSRFNRYFTLFGFYVLGQAKSDTDGVGSFPVNQYNLTSEYGNAAYDVRHRMMLGGSIRAKWGISFNPFIMASSGSPFNITTGRDNNGDTLFNDRPSFAAAGATGANIVSTAFGVFNLTPGQNDVLIPRNYGRGPAQFTVNLRASRTWGFGERTSGTTTQAGGDGPMRGGMGPMGGGGGGMRGGGGGGMRGGGPGGPGGMFDSSSGKRFSLTASASARNLLNHVNYGSPIGNLSSPLFGESNSIGGGFGPGGMGGGGGAGNRRIDLQLRLSF</sequence>
<evidence type="ECO:0000256" key="6">
    <source>
        <dbReference type="ARBA" id="ARBA00023237"/>
    </source>
</evidence>
<dbReference type="Pfam" id="PF25183">
    <property type="entry name" value="OMP_b-brl_4"/>
    <property type="match status" value="2"/>
</dbReference>
<dbReference type="Pfam" id="PF13620">
    <property type="entry name" value="CarboxypepD_reg"/>
    <property type="match status" value="1"/>
</dbReference>
<dbReference type="SUPFAM" id="SSF56935">
    <property type="entry name" value="Porins"/>
    <property type="match status" value="1"/>
</dbReference>
<dbReference type="InterPro" id="IPR036942">
    <property type="entry name" value="Beta-barrel_TonB_sf"/>
</dbReference>
<dbReference type="InterPro" id="IPR057601">
    <property type="entry name" value="Oar-like_b-barrel"/>
</dbReference>
<evidence type="ECO:0000256" key="8">
    <source>
        <dbReference type="SAM" id="SignalP"/>
    </source>
</evidence>
<dbReference type="Gene3D" id="2.40.170.20">
    <property type="entry name" value="TonB-dependent receptor, beta-barrel domain"/>
    <property type="match status" value="1"/>
</dbReference>
<keyword evidence="10" id="KW-0645">Protease</keyword>
<protein>
    <submittedName>
        <fullName evidence="10">Carboxypeptidase regulatory-like domain-containing protein</fullName>
    </submittedName>
</protein>
<organism evidence="10 11">
    <name type="scientific">Paludibaculum fermentans</name>
    <dbReference type="NCBI Taxonomy" id="1473598"/>
    <lineage>
        <taxon>Bacteria</taxon>
        <taxon>Pseudomonadati</taxon>
        <taxon>Acidobacteriota</taxon>
        <taxon>Terriglobia</taxon>
        <taxon>Bryobacterales</taxon>
        <taxon>Bryobacteraceae</taxon>
        <taxon>Paludibaculum</taxon>
    </lineage>
</organism>
<feature type="domain" description="TonB-dependent transporter Oar-like beta-barrel" evidence="9">
    <location>
        <begin position="561"/>
        <end position="877"/>
    </location>
</feature>
<dbReference type="InterPro" id="IPR008969">
    <property type="entry name" value="CarboxyPept-like_regulatory"/>
</dbReference>
<accession>A0A7S7SKA6</accession>
<dbReference type="InterPro" id="IPR039426">
    <property type="entry name" value="TonB-dep_rcpt-like"/>
</dbReference>
<feature type="chain" id="PRO_5032993922" evidence="8">
    <location>
        <begin position="26"/>
        <end position="996"/>
    </location>
</feature>
<dbReference type="GO" id="GO:0015344">
    <property type="term" value="F:siderophore uptake transmembrane transporter activity"/>
    <property type="evidence" value="ECO:0007669"/>
    <property type="project" value="TreeGrafter"/>
</dbReference>
<dbReference type="PANTHER" id="PTHR30069">
    <property type="entry name" value="TONB-DEPENDENT OUTER MEMBRANE RECEPTOR"/>
    <property type="match status" value="1"/>
</dbReference>
<keyword evidence="8" id="KW-0732">Signal</keyword>
<evidence type="ECO:0000256" key="4">
    <source>
        <dbReference type="ARBA" id="ARBA00022692"/>
    </source>
</evidence>
<feature type="compositionally biased region" description="Gly residues" evidence="7">
    <location>
        <begin position="886"/>
        <end position="923"/>
    </location>
</feature>
<keyword evidence="5" id="KW-0472">Membrane</keyword>
<dbReference type="GO" id="GO:0044718">
    <property type="term" value="P:siderophore transmembrane transport"/>
    <property type="evidence" value="ECO:0007669"/>
    <property type="project" value="TreeGrafter"/>
</dbReference>
<dbReference type="SUPFAM" id="SSF49464">
    <property type="entry name" value="Carboxypeptidase regulatory domain-like"/>
    <property type="match status" value="1"/>
</dbReference>
<keyword evidence="11" id="KW-1185">Reference proteome</keyword>
<keyword evidence="4" id="KW-0812">Transmembrane</keyword>
<dbReference type="KEGG" id="pfer:IRI77_31655"/>
<name>A0A7S7SKA6_PALFE</name>
<reference evidence="10 11" key="1">
    <citation type="submission" date="2020-10" db="EMBL/GenBank/DDBJ databases">
        <title>Complete genome sequence of Paludibaculum fermentans P105T, a facultatively anaerobic acidobacterium capable of dissimilatory Fe(III) reduction.</title>
        <authorList>
            <person name="Dedysh S.N."/>
            <person name="Beletsky A.V."/>
            <person name="Kulichevskaya I.S."/>
            <person name="Mardanov A.V."/>
            <person name="Ravin N.V."/>
        </authorList>
    </citation>
    <scope>NUCLEOTIDE SEQUENCE [LARGE SCALE GENOMIC DNA]</scope>
    <source>
        <strain evidence="10 11">P105</strain>
    </source>
</reference>
<dbReference type="Proteomes" id="UP000593892">
    <property type="component" value="Chromosome"/>
</dbReference>
<feature type="signal peptide" evidence="8">
    <location>
        <begin position="1"/>
        <end position="25"/>
    </location>
</feature>
<evidence type="ECO:0000256" key="3">
    <source>
        <dbReference type="ARBA" id="ARBA00022452"/>
    </source>
</evidence>
<evidence type="ECO:0000313" key="10">
    <source>
        <dbReference type="EMBL" id="QOY87276.1"/>
    </source>
</evidence>
<feature type="domain" description="TonB-dependent transporter Oar-like beta-barrel" evidence="9">
    <location>
        <begin position="296"/>
        <end position="560"/>
    </location>
</feature>
<dbReference type="GO" id="GO:0009279">
    <property type="term" value="C:cell outer membrane"/>
    <property type="evidence" value="ECO:0007669"/>
    <property type="project" value="UniProtKB-SubCell"/>
</dbReference>
<comment type="subcellular location">
    <subcellularLocation>
        <location evidence="1">Cell outer membrane</location>
        <topology evidence="1">Multi-pass membrane protein</topology>
    </subcellularLocation>
</comment>
<keyword evidence="10" id="KW-0121">Carboxypeptidase</keyword>
<gene>
    <name evidence="10" type="ORF">IRI77_31655</name>
</gene>
<keyword evidence="10" id="KW-0378">Hydrolase</keyword>
<evidence type="ECO:0000259" key="9">
    <source>
        <dbReference type="Pfam" id="PF25183"/>
    </source>
</evidence>
<dbReference type="GO" id="GO:0004180">
    <property type="term" value="F:carboxypeptidase activity"/>
    <property type="evidence" value="ECO:0007669"/>
    <property type="project" value="UniProtKB-KW"/>
</dbReference>
<dbReference type="RefSeq" id="WP_194448945.1">
    <property type="nucleotide sequence ID" value="NZ_CP063849.1"/>
</dbReference>
<dbReference type="AlphaFoldDB" id="A0A7S7SKA6"/>
<proteinExistence type="predicted"/>
<dbReference type="Gene3D" id="2.60.40.1120">
    <property type="entry name" value="Carboxypeptidase-like, regulatory domain"/>
    <property type="match status" value="1"/>
</dbReference>
<evidence type="ECO:0000256" key="7">
    <source>
        <dbReference type="SAM" id="MobiDB-lite"/>
    </source>
</evidence>
<evidence type="ECO:0000256" key="2">
    <source>
        <dbReference type="ARBA" id="ARBA00022448"/>
    </source>
</evidence>
<evidence type="ECO:0000313" key="11">
    <source>
        <dbReference type="Proteomes" id="UP000593892"/>
    </source>
</evidence>
<dbReference type="EMBL" id="CP063849">
    <property type="protein sequence ID" value="QOY87276.1"/>
    <property type="molecule type" value="Genomic_DNA"/>
</dbReference>
<dbReference type="PANTHER" id="PTHR30069:SF46">
    <property type="entry name" value="OAR PROTEIN"/>
    <property type="match status" value="1"/>
</dbReference>